<evidence type="ECO:0000313" key="4">
    <source>
        <dbReference type="Proteomes" id="UP001628179"/>
    </source>
</evidence>
<comment type="similarity">
    <text evidence="2">Belongs to the AB hydrolase superfamily. Lipase family.</text>
</comment>
<dbReference type="EMBL" id="BAAFSV010000004">
    <property type="protein sequence ID" value="GAB1317481.1"/>
    <property type="molecule type" value="Genomic_DNA"/>
</dbReference>
<dbReference type="Gene3D" id="3.40.50.1820">
    <property type="entry name" value="alpha/beta hydrolase"/>
    <property type="match status" value="1"/>
</dbReference>
<dbReference type="Pfam" id="PF03583">
    <property type="entry name" value="LIP"/>
    <property type="match status" value="1"/>
</dbReference>
<dbReference type="GeneID" id="98178434"/>
<keyword evidence="4" id="KW-1185">Reference proteome</keyword>
<evidence type="ECO:0000256" key="2">
    <source>
        <dbReference type="PIRNR" id="PIRNR029171"/>
    </source>
</evidence>
<dbReference type="SUPFAM" id="SSF53474">
    <property type="entry name" value="alpha/beta-Hydrolases"/>
    <property type="match status" value="1"/>
</dbReference>
<dbReference type="PANTHER" id="PTHR34853:SF5">
    <property type="entry name" value="LIP-DOMAIN-CONTAINING PROTEIN-RELATED"/>
    <property type="match status" value="1"/>
</dbReference>
<gene>
    <name evidence="3" type="ORF">MFIFM68171_07691</name>
</gene>
<dbReference type="InterPro" id="IPR005152">
    <property type="entry name" value="Lipase_secreted"/>
</dbReference>
<feature type="signal peptide" evidence="2">
    <location>
        <begin position="1"/>
        <end position="19"/>
    </location>
</feature>
<dbReference type="Proteomes" id="UP001628179">
    <property type="component" value="Unassembled WGS sequence"/>
</dbReference>
<keyword evidence="1" id="KW-0378">Hydrolase</keyword>
<evidence type="ECO:0000313" key="3">
    <source>
        <dbReference type="EMBL" id="GAB1317481.1"/>
    </source>
</evidence>
<dbReference type="PANTHER" id="PTHR34853">
    <property type="match status" value="1"/>
</dbReference>
<keyword evidence="2" id="KW-0732">Signal</keyword>
<comment type="caution">
    <text evidence="3">The sequence shown here is derived from an EMBL/GenBank/DDBJ whole genome shotgun (WGS) entry which is preliminary data.</text>
</comment>
<reference evidence="3 4" key="1">
    <citation type="submission" date="2024-09" db="EMBL/GenBank/DDBJ databases">
        <title>Itraconazole resistance in Madurella fahalii resulting from another homologue of gene encoding cytochrome P450 14-alpha sterol demethylase (CYP51).</title>
        <authorList>
            <person name="Yoshioka I."/>
            <person name="Fahal A.H."/>
            <person name="Kaneko S."/>
            <person name="Yaguchi T."/>
        </authorList>
    </citation>
    <scope>NUCLEOTIDE SEQUENCE [LARGE SCALE GENOMIC DNA]</scope>
    <source>
        <strain evidence="3 4">IFM 68171</strain>
    </source>
</reference>
<protein>
    <submittedName>
        <fullName evidence="3">LIP-domain-containing protein</fullName>
    </submittedName>
</protein>
<proteinExistence type="inferred from homology"/>
<dbReference type="PIRSF" id="PIRSF029171">
    <property type="entry name" value="Esterase_LipA"/>
    <property type="match status" value="1"/>
</dbReference>
<dbReference type="RefSeq" id="XP_070919212.1">
    <property type="nucleotide sequence ID" value="XM_071063111.1"/>
</dbReference>
<feature type="chain" id="PRO_5045014644" evidence="2">
    <location>
        <begin position="20"/>
        <end position="418"/>
    </location>
</feature>
<name>A0ABQ0GIB9_9PEZI</name>
<sequence>MKGSFLAVLTSLLLPTTWAASTLLPPSQDPFYTAPPHLEKHDPGTVLRIRTAPSDTIHNCSAAYHIGYRTTDTRYCPSWAVTTLLLPTSYNPSTVAPLLSYQIPYNSPDIDASPSFDQSAIADPDGPISTALGRGWLVVVADFEGPTASFGAGVQAGHATLDSVRAVLSLSRKKGHNNNLNLGAISRYAMWGYSGGSVATEWATELAVQYAPELAFAGAAIGGVVPNITGPTLDAINKSPYVGDVFAILVGTVNQYPDAYAFLVGSLKEEGPYNRTGFLAVERMTILEAFAFYAGQDVWEYFVQGKQVVEAPIIRKVFQSNSIMGYHGVPQMPLFVYHAVGDKFSPVAKTDALVDRYCGIGAAIRYERNAVGGHLAEVVNGMPRAFAWLVGVLEGTMDLPEGCDIRTVSVNITDIADF</sequence>
<accession>A0ABQ0GIB9</accession>
<dbReference type="Gene3D" id="1.10.260.130">
    <property type="match status" value="1"/>
</dbReference>
<organism evidence="3 4">
    <name type="scientific">Madurella fahalii</name>
    <dbReference type="NCBI Taxonomy" id="1157608"/>
    <lineage>
        <taxon>Eukaryota</taxon>
        <taxon>Fungi</taxon>
        <taxon>Dikarya</taxon>
        <taxon>Ascomycota</taxon>
        <taxon>Pezizomycotina</taxon>
        <taxon>Sordariomycetes</taxon>
        <taxon>Sordariomycetidae</taxon>
        <taxon>Sordariales</taxon>
        <taxon>Sordariales incertae sedis</taxon>
        <taxon>Madurella</taxon>
    </lineage>
</organism>
<evidence type="ECO:0000256" key="1">
    <source>
        <dbReference type="ARBA" id="ARBA00022801"/>
    </source>
</evidence>
<dbReference type="InterPro" id="IPR029058">
    <property type="entry name" value="AB_hydrolase_fold"/>
</dbReference>